<organism evidence="1">
    <name type="scientific">Anguilla anguilla</name>
    <name type="common">European freshwater eel</name>
    <name type="synonym">Muraena anguilla</name>
    <dbReference type="NCBI Taxonomy" id="7936"/>
    <lineage>
        <taxon>Eukaryota</taxon>
        <taxon>Metazoa</taxon>
        <taxon>Chordata</taxon>
        <taxon>Craniata</taxon>
        <taxon>Vertebrata</taxon>
        <taxon>Euteleostomi</taxon>
        <taxon>Actinopterygii</taxon>
        <taxon>Neopterygii</taxon>
        <taxon>Teleostei</taxon>
        <taxon>Anguilliformes</taxon>
        <taxon>Anguillidae</taxon>
        <taxon>Anguilla</taxon>
    </lineage>
</organism>
<dbReference type="EMBL" id="GBXM01031310">
    <property type="protein sequence ID" value="JAH77267.1"/>
    <property type="molecule type" value="Transcribed_RNA"/>
</dbReference>
<accession>A0A0E9VGT3</accession>
<name>A0A0E9VGT3_ANGAN</name>
<sequence>MSDSCLGSVLVDHFAWSSEMLMEGQCAV</sequence>
<proteinExistence type="predicted"/>
<reference evidence="1" key="2">
    <citation type="journal article" date="2015" name="Fish Shellfish Immunol.">
        <title>Early steps in the European eel (Anguilla anguilla)-Vibrio vulnificus interaction in the gills: Role of the RtxA13 toxin.</title>
        <authorList>
            <person name="Callol A."/>
            <person name="Pajuelo D."/>
            <person name="Ebbesson L."/>
            <person name="Teles M."/>
            <person name="MacKenzie S."/>
            <person name="Amaro C."/>
        </authorList>
    </citation>
    <scope>NUCLEOTIDE SEQUENCE</scope>
</reference>
<protein>
    <submittedName>
        <fullName evidence="1">Uncharacterized protein</fullName>
    </submittedName>
</protein>
<dbReference type="AlphaFoldDB" id="A0A0E9VGT3"/>
<evidence type="ECO:0000313" key="1">
    <source>
        <dbReference type="EMBL" id="JAH77267.1"/>
    </source>
</evidence>
<reference evidence="1" key="1">
    <citation type="submission" date="2014-11" db="EMBL/GenBank/DDBJ databases">
        <authorList>
            <person name="Amaro Gonzalez C."/>
        </authorList>
    </citation>
    <scope>NUCLEOTIDE SEQUENCE</scope>
</reference>